<protein>
    <recommendedName>
        <fullName evidence="1">methylmalonate-semialdehyde dehydrogenase (CoA acylating)</fullName>
        <ecNumber evidence="1">1.2.1.27</ecNumber>
    </recommendedName>
</protein>
<dbReference type="InterPro" id="IPR016160">
    <property type="entry name" value="Ald_DH_CS_CYS"/>
</dbReference>
<dbReference type="SUPFAM" id="SSF53720">
    <property type="entry name" value="ALDH-like"/>
    <property type="match status" value="1"/>
</dbReference>
<dbReference type="InterPro" id="IPR016161">
    <property type="entry name" value="Ald_DH/histidinol_DH"/>
</dbReference>
<dbReference type="NCBIfam" id="TIGR01722">
    <property type="entry name" value="MMSDH"/>
    <property type="match status" value="1"/>
</dbReference>
<dbReference type="FunFam" id="3.40.605.10:FF:000003">
    <property type="entry name" value="Methylmalonate-semialdehyde dehydrogenase [acylating]"/>
    <property type="match status" value="1"/>
</dbReference>
<reference evidence="5 6" key="1">
    <citation type="submission" date="2015-12" db="EMBL/GenBank/DDBJ databases">
        <authorList>
            <person name="Shamseldin A."/>
            <person name="Moawad H."/>
            <person name="Abd El-Rahim W.M."/>
            <person name="Sadowsky M.J."/>
        </authorList>
    </citation>
    <scope>NUCLEOTIDE SEQUENCE [LARGE SCALE GENOMIC DNA]</scope>
    <source>
        <strain evidence="5 6">SJ5A-1</strain>
    </source>
</reference>
<sequence length="499" mass="53501">MTELTNWIDGAHVKSGSGRFSDVFNPATGEVQAQTPLSSVDELNDAVARAKAAQVGWGATNPQRRARVMMAFGALINQHMDELAELVAREHGKTIPDAKGDVQRGLEVVEVCMGAPHMLKGEFTDDGGPGIDLYSMRQPLGVVAGITPFNFPAMIPMWKMAPALVAGNAMILKPSERVPSTALRLAELLQEAGLPDGVLQVVNGDKEVVDAILDNDDIAAVGFVGSTPIAQYIYGRAANNGKRAQCFGGAKNHMIIMPDADLDKAADALVGAGYGAAGERCMAISVAVPVGQKTADALIERLVPRVEKLKVGPYTAGEDVDYGPVITAQAKSRIEGLIDSGVKEGANLVIDGRGFELQGYEKGFFVGPSLFDNVTPDMEIYREEIFGPVLSQVRAETYEDALKLTMNNPYGNGTAIYTADGDTARDFAHRVNVGMVGINFPIPVPLSYHTFGGWKKSAFGDLNQYGPDAFRFYTKTKTVTARWFSGIKDGGEFNFKAMD</sequence>
<evidence type="ECO:0000256" key="3">
    <source>
        <dbReference type="ARBA" id="ARBA00023027"/>
    </source>
</evidence>
<evidence type="ECO:0000313" key="5">
    <source>
        <dbReference type="EMBL" id="KUF11854.1"/>
    </source>
</evidence>
<evidence type="ECO:0000256" key="2">
    <source>
        <dbReference type="ARBA" id="ARBA00023002"/>
    </source>
</evidence>
<dbReference type="InterPro" id="IPR010061">
    <property type="entry name" value="MeMal-semiAld_DH"/>
</dbReference>
<dbReference type="PANTHER" id="PTHR43866">
    <property type="entry name" value="MALONATE-SEMIALDEHYDE DEHYDROGENASE"/>
    <property type="match status" value="1"/>
</dbReference>
<dbReference type="EMBL" id="LPXO01000002">
    <property type="protein sequence ID" value="KUF11854.1"/>
    <property type="molecule type" value="Genomic_DNA"/>
</dbReference>
<dbReference type="STRING" id="1685382.AVJ23_04535"/>
<gene>
    <name evidence="5" type="ORF">AVJ23_04535</name>
</gene>
<proteinExistence type="predicted"/>
<evidence type="ECO:0000313" key="6">
    <source>
        <dbReference type="Proteomes" id="UP000054396"/>
    </source>
</evidence>
<dbReference type="Gene3D" id="3.40.309.10">
    <property type="entry name" value="Aldehyde Dehydrogenase, Chain A, domain 2"/>
    <property type="match status" value="1"/>
</dbReference>
<evidence type="ECO:0000259" key="4">
    <source>
        <dbReference type="Pfam" id="PF00171"/>
    </source>
</evidence>
<dbReference type="OrthoDB" id="9812625at2"/>
<keyword evidence="2" id="KW-0560">Oxidoreductase</keyword>
<dbReference type="GO" id="GO:0006574">
    <property type="term" value="P:L-valine catabolic process"/>
    <property type="evidence" value="ECO:0007669"/>
    <property type="project" value="TreeGrafter"/>
</dbReference>
<dbReference type="Pfam" id="PF00171">
    <property type="entry name" value="Aldedh"/>
    <property type="match status" value="1"/>
</dbReference>
<evidence type="ECO:0000256" key="1">
    <source>
        <dbReference type="ARBA" id="ARBA00013048"/>
    </source>
</evidence>
<organism evidence="5 6">
    <name type="scientific">Pseudoponticoccus marisrubri</name>
    <dbReference type="NCBI Taxonomy" id="1685382"/>
    <lineage>
        <taxon>Bacteria</taxon>
        <taxon>Pseudomonadati</taxon>
        <taxon>Pseudomonadota</taxon>
        <taxon>Alphaproteobacteria</taxon>
        <taxon>Rhodobacterales</taxon>
        <taxon>Roseobacteraceae</taxon>
        <taxon>Pseudoponticoccus</taxon>
    </lineage>
</organism>
<dbReference type="EC" id="1.2.1.27" evidence="1"/>
<dbReference type="CDD" id="cd07085">
    <property type="entry name" value="ALDH_F6_MMSDH"/>
    <property type="match status" value="1"/>
</dbReference>
<dbReference type="GO" id="GO:0006210">
    <property type="term" value="P:thymine catabolic process"/>
    <property type="evidence" value="ECO:0007669"/>
    <property type="project" value="TreeGrafter"/>
</dbReference>
<dbReference type="Gene3D" id="3.40.605.10">
    <property type="entry name" value="Aldehyde Dehydrogenase, Chain A, domain 1"/>
    <property type="match status" value="1"/>
</dbReference>
<dbReference type="PANTHER" id="PTHR43866:SF4">
    <property type="entry name" value="MALONATE-SEMIALDEHYDE DEHYDROGENASE"/>
    <property type="match status" value="1"/>
</dbReference>
<feature type="domain" description="Aldehyde dehydrogenase" evidence="4">
    <location>
        <begin position="14"/>
        <end position="479"/>
    </location>
</feature>
<accession>A0A0W7WMP1</accession>
<dbReference type="InterPro" id="IPR016163">
    <property type="entry name" value="Ald_DH_C"/>
</dbReference>
<dbReference type="PROSITE" id="PS00070">
    <property type="entry name" value="ALDEHYDE_DEHYDR_CYS"/>
    <property type="match status" value="1"/>
</dbReference>
<dbReference type="Proteomes" id="UP000054396">
    <property type="component" value="Unassembled WGS sequence"/>
</dbReference>
<dbReference type="GO" id="GO:0004491">
    <property type="term" value="F:methylmalonate-semialdehyde dehydrogenase (acylating, NAD) activity"/>
    <property type="evidence" value="ECO:0007669"/>
    <property type="project" value="UniProtKB-EC"/>
</dbReference>
<dbReference type="InterPro" id="IPR016162">
    <property type="entry name" value="Ald_DH_N"/>
</dbReference>
<dbReference type="FunFam" id="3.40.309.10:FF:000002">
    <property type="entry name" value="Methylmalonate-semialdehyde dehydrogenase (Acylating)"/>
    <property type="match status" value="1"/>
</dbReference>
<name>A0A0W7WMP1_9RHOB</name>
<dbReference type="InterPro" id="IPR015590">
    <property type="entry name" value="Aldehyde_DH_dom"/>
</dbReference>
<keyword evidence="6" id="KW-1185">Reference proteome</keyword>
<dbReference type="AlphaFoldDB" id="A0A0W7WMP1"/>
<dbReference type="RefSeq" id="WP_058860971.1">
    <property type="nucleotide sequence ID" value="NZ_LPXO01000002.1"/>
</dbReference>
<comment type="caution">
    <text evidence="5">The sequence shown here is derived from an EMBL/GenBank/DDBJ whole genome shotgun (WGS) entry which is preliminary data.</text>
</comment>
<keyword evidence="3" id="KW-0520">NAD</keyword>